<protein>
    <submittedName>
        <fullName evidence="1">Uncharacterized protein</fullName>
    </submittedName>
</protein>
<proteinExistence type="predicted"/>
<name>A0A1J8Q0U7_9AGAM</name>
<keyword evidence="2" id="KW-1185">Reference proteome</keyword>
<evidence type="ECO:0000313" key="2">
    <source>
        <dbReference type="Proteomes" id="UP000183567"/>
    </source>
</evidence>
<evidence type="ECO:0000313" key="1">
    <source>
        <dbReference type="EMBL" id="OJA15190.1"/>
    </source>
</evidence>
<organism evidence="1 2">
    <name type="scientific">Rhizopogon vesiculosus</name>
    <dbReference type="NCBI Taxonomy" id="180088"/>
    <lineage>
        <taxon>Eukaryota</taxon>
        <taxon>Fungi</taxon>
        <taxon>Dikarya</taxon>
        <taxon>Basidiomycota</taxon>
        <taxon>Agaricomycotina</taxon>
        <taxon>Agaricomycetes</taxon>
        <taxon>Agaricomycetidae</taxon>
        <taxon>Boletales</taxon>
        <taxon>Suillineae</taxon>
        <taxon>Rhizopogonaceae</taxon>
        <taxon>Rhizopogon</taxon>
    </lineage>
</organism>
<dbReference type="EMBL" id="LVVM01003283">
    <property type="protein sequence ID" value="OJA15190.1"/>
    <property type="molecule type" value="Genomic_DNA"/>
</dbReference>
<dbReference type="AlphaFoldDB" id="A0A1J8Q0U7"/>
<dbReference type="Proteomes" id="UP000183567">
    <property type="component" value="Unassembled WGS sequence"/>
</dbReference>
<sequence length="159" mass="17981">MMPPWFSRMRCIHTSLVRVIPHRRSLYQTCRVNGFELGEGVRHGVTIWMSAGDDKSGTWSRDAPKPYYGDLKTVSSETAQWLALCSEQATMAILSEEKLENESIPSSERAGVSSRLKGRISEPVPLMGHRGKYQVDVAEKIKFIQGDDNTEREKTDGYM</sequence>
<dbReference type="OrthoDB" id="10441342at2759"/>
<reference evidence="1 2" key="1">
    <citation type="submission" date="2016-03" db="EMBL/GenBank/DDBJ databases">
        <title>Comparative genomics of the ectomycorrhizal sister species Rhizopogon vinicolor and Rhizopogon vesiculosus (Basidiomycota: Boletales) reveals a divergence of the mating type B locus.</title>
        <authorList>
            <person name="Mujic A.B."/>
            <person name="Kuo A."/>
            <person name="Tritt A."/>
            <person name="Lipzen A."/>
            <person name="Chen C."/>
            <person name="Johnson J."/>
            <person name="Sharma A."/>
            <person name="Barry K."/>
            <person name="Grigoriev I.V."/>
            <person name="Spatafora J.W."/>
        </authorList>
    </citation>
    <scope>NUCLEOTIDE SEQUENCE [LARGE SCALE GENOMIC DNA]</scope>
    <source>
        <strain evidence="1 2">AM-OR11-056</strain>
    </source>
</reference>
<gene>
    <name evidence="1" type="ORF">AZE42_09494</name>
</gene>
<accession>A0A1J8Q0U7</accession>
<comment type="caution">
    <text evidence="1">The sequence shown here is derived from an EMBL/GenBank/DDBJ whole genome shotgun (WGS) entry which is preliminary data.</text>
</comment>